<feature type="non-terminal residue" evidence="1">
    <location>
        <position position="58"/>
    </location>
</feature>
<evidence type="ECO:0000313" key="2">
    <source>
        <dbReference type="Proteomes" id="UP000265520"/>
    </source>
</evidence>
<keyword evidence="2" id="KW-1185">Reference proteome</keyword>
<sequence length="58" mass="6535">MRDAQMTEALSFPFPLLARRAILPVRRAIARRIPCLLLCSGATRHYPCAARRNRTPAS</sequence>
<proteinExistence type="predicted"/>
<organism evidence="1 2">
    <name type="scientific">Trifolium medium</name>
    <dbReference type="NCBI Taxonomy" id="97028"/>
    <lineage>
        <taxon>Eukaryota</taxon>
        <taxon>Viridiplantae</taxon>
        <taxon>Streptophyta</taxon>
        <taxon>Embryophyta</taxon>
        <taxon>Tracheophyta</taxon>
        <taxon>Spermatophyta</taxon>
        <taxon>Magnoliopsida</taxon>
        <taxon>eudicotyledons</taxon>
        <taxon>Gunneridae</taxon>
        <taxon>Pentapetalae</taxon>
        <taxon>rosids</taxon>
        <taxon>fabids</taxon>
        <taxon>Fabales</taxon>
        <taxon>Fabaceae</taxon>
        <taxon>Papilionoideae</taxon>
        <taxon>50 kb inversion clade</taxon>
        <taxon>NPAAA clade</taxon>
        <taxon>Hologalegina</taxon>
        <taxon>IRL clade</taxon>
        <taxon>Trifolieae</taxon>
        <taxon>Trifolium</taxon>
    </lineage>
</organism>
<comment type="caution">
    <text evidence="1">The sequence shown here is derived from an EMBL/GenBank/DDBJ whole genome shotgun (WGS) entry which is preliminary data.</text>
</comment>
<reference evidence="1 2" key="1">
    <citation type="journal article" date="2018" name="Front. Plant Sci.">
        <title>Red Clover (Trifolium pratense) and Zigzag Clover (T. medium) - A Picture of Genomic Similarities and Differences.</title>
        <authorList>
            <person name="Dluhosova J."/>
            <person name="Istvanek J."/>
            <person name="Nedelnik J."/>
            <person name="Repkova J."/>
        </authorList>
    </citation>
    <scope>NUCLEOTIDE SEQUENCE [LARGE SCALE GENOMIC DNA]</scope>
    <source>
        <strain evidence="2">cv. 10/8</strain>
        <tissue evidence="1">Leaf</tissue>
    </source>
</reference>
<dbReference type="Proteomes" id="UP000265520">
    <property type="component" value="Unassembled WGS sequence"/>
</dbReference>
<accession>A0A392VSY0</accession>
<name>A0A392VSY0_9FABA</name>
<protein>
    <submittedName>
        <fullName evidence="1">Uncharacterized protein</fullName>
    </submittedName>
</protein>
<dbReference type="AlphaFoldDB" id="A0A392VSY0"/>
<evidence type="ECO:0000313" key="1">
    <source>
        <dbReference type="EMBL" id="MCI90549.1"/>
    </source>
</evidence>
<dbReference type="EMBL" id="LXQA011247601">
    <property type="protein sequence ID" value="MCI90549.1"/>
    <property type="molecule type" value="Genomic_DNA"/>
</dbReference>